<feature type="transmembrane region" description="Helical" evidence="1">
    <location>
        <begin position="314"/>
        <end position="331"/>
    </location>
</feature>
<reference evidence="2 3" key="1">
    <citation type="submission" date="2019-10" db="EMBL/GenBank/DDBJ databases">
        <title>Whole genome shotgun sequence of Acrocarpospora corrugata NBRC 13972.</title>
        <authorList>
            <person name="Ichikawa N."/>
            <person name="Kimura A."/>
            <person name="Kitahashi Y."/>
            <person name="Komaki H."/>
            <person name="Oguchi A."/>
        </authorList>
    </citation>
    <scope>NUCLEOTIDE SEQUENCE [LARGE SCALE GENOMIC DNA]</scope>
    <source>
        <strain evidence="2 3">NBRC 13972</strain>
    </source>
</reference>
<evidence type="ECO:0000256" key="1">
    <source>
        <dbReference type="SAM" id="Phobius"/>
    </source>
</evidence>
<gene>
    <name evidence="2" type="ORF">Acor_76160</name>
</gene>
<feature type="transmembrane region" description="Helical" evidence="1">
    <location>
        <begin position="142"/>
        <end position="161"/>
    </location>
</feature>
<evidence type="ECO:0000313" key="2">
    <source>
        <dbReference type="EMBL" id="GES05548.1"/>
    </source>
</evidence>
<keyword evidence="1" id="KW-0812">Transmembrane</keyword>
<accession>A0A5M3WGS6</accession>
<feature type="transmembrane region" description="Helical" evidence="1">
    <location>
        <begin position="227"/>
        <end position="247"/>
    </location>
</feature>
<comment type="caution">
    <text evidence="2">The sequence shown here is derived from an EMBL/GenBank/DDBJ whole genome shotgun (WGS) entry which is preliminary data.</text>
</comment>
<feature type="transmembrane region" description="Helical" evidence="1">
    <location>
        <begin position="29"/>
        <end position="48"/>
    </location>
</feature>
<dbReference type="AlphaFoldDB" id="A0A5M3WGS6"/>
<proteinExistence type="predicted"/>
<keyword evidence="3" id="KW-1185">Reference proteome</keyword>
<name>A0A5M3WGS6_9ACTN</name>
<feature type="transmembrane region" description="Helical" evidence="1">
    <location>
        <begin position="192"/>
        <end position="221"/>
    </location>
</feature>
<protein>
    <recommendedName>
        <fullName evidence="4">Glycosyltransferase RgtA/B/C/D-like domain-containing protein</fullName>
    </recommendedName>
</protein>
<evidence type="ECO:0000313" key="3">
    <source>
        <dbReference type="Proteomes" id="UP000334990"/>
    </source>
</evidence>
<feature type="transmembrane region" description="Helical" evidence="1">
    <location>
        <begin position="98"/>
        <end position="130"/>
    </location>
</feature>
<dbReference type="RefSeq" id="WP_170317287.1">
    <property type="nucleotide sequence ID" value="NZ_BAAABN010000078.1"/>
</dbReference>
<feature type="transmembrane region" description="Helical" evidence="1">
    <location>
        <begin position="167"/>
        <end position="185"/>
    </location>
</feature>
<keyword evidence="1" id="KW-0472">Membrane</keyword>
<feature type="transmembrane region" description="Helical" evidence="1">
    <location>
        <begin position="337"/>
        <end position="355"/>
    </location>
</feature>
<organism evidence="2 3">
    <name type="scientific">Acrocarpospora corrugata</name>
    <dbReference type="NCBI Taxonomy" id="35763"/>
    <lineage>
        <taxon>Bacteria</taxon>
        <taxon>Bacillati</taxon>
        <taxon>Actinomycetota</taxon>
        <taxon>Actinomycetes</taxon>
        <taxon>Streptosporangiales</taxon>
        <taxon>Streptosporangiaceae</taxon>
        <taxon>Acrocarpospora</taxon>
    </lineage>
</organism>
<evidence type="ECO:0008006" key="4">
    <source>
        <dbReference type="Google" id="ProtNLM"/>
    </source>
</evidence>
<keyword evidence="1" id="KW-1133">Transmembrane helix</keyword>
<sequence length="401" mass="43144">MEFVVVGMVAVTLTWLVRAGLPSRMAARVLPVLLLALAVRLLVHVVVIRADLLGYGGDNLTYESWAADIAQYWSMSGFGFVTAAEMSNLHAVAVPCNLFALVMVLCGGPAPLACTAVVGLVACALCLVLYRAALLVGADERAAFRLLVLAAYMPSFLFHTSDTFKDGINAFLVVVCLYLVISHLHRFDVRKLVLLAMALWALWHVRPYMVFMCALPLAVGLLRSRRAMGIGLVAAAAALVLLPGLPLEVMQEQLDRGQSALVRQANASGGSGVVFADGGDPWAALGPKVLYTVFAPFPWADGSLVFQLGKIETLLWYVLLVLAAVGARRLWRRDPRLLLVLVLFLLPATVAYATTMANVGLILRQRMPIVMVASLLSALAWTKLPAGPSPARKEHAEAVHG</sequence>
<dbReference type="EMBL" id="BLAD01000104">
    <property type="protein sequence ID" value="GES05548.1"/>
    <property type="molecule type" value="Genomic_DNA"/>
</dbReference>
<dbReference type="Proteomes" id="UP000334990">
    <property type="component" value="Unassembled WGS sequence"/>
</dbReference>